<dbReference type="InterPro" id="IPR036513">
    <property type="entry name" value="STAS_dom_sf"/>
</dbReference>
<dbReference type="EMBL" id="JACHIU010000001">
    <property type="protein sequence ID" value="MBB6475756.1"/>
    <property type="molecule type" value="Genomic_DNA"/>
</dbReference>
<keyword evidence="3" id="KW-1185">Reference proteome</keyword>
<dbReference type="RefSeq" id="WP_344056379.1">
    <property type="nucleotide sequence ID" value="NZ_BAAALO010000019.1"/>
</dbReference>
<dbReference type="PROSITE" id="PS50801">
    <property type="entry name" value="STAS"/>
    <property type="match status" value="1"/>
</dbReference>
<evidence type="ECO:0000313" key="2">
    <source>
        <dbReference type="EMBL" id="MBB6475756.1"/>
    </source>
</evidence>
<proteinExistence type="predicted"/>
<gene>
    <name evidence="2" type="ORF">BJ992_005187</name>
</gene>
<accession>A0A7X0IIF4</accession>
<dbReference type="Pfam" id="PF13466">
    <property type="entry name" value="STAS_2"/>
    <property type="match status" value="1"/>
</dbReference>
<dbReference type="AlphaFoldDB" id="A0A7X0IIF4"/>
<dbReference type="SUPFAM" id="SSF52091">
    <property type="entry name" value="SpoIIaa-like"/>
    <property type="match status" value="1"/>
</dbReference>
<organism evidence="2 3">
    <name type="scientific">Sphaerisporangium rubeum</name>
    <dbReference type="NCBI Taxonomy" id="321317"/>
    <lineage>
        <taxon>Bacteria</taxon>
        <taxon>Bacillati</taxon>
        <taxon>Actinomycetota</taxon>
        <taxon>Actinomycetes</taxon>
        <taxon>Streptosporangiales</taxon>
        <taxon>Streptosporangiaceae</taxon>
        <taxon>Sphaerisporangium</taxon>
    </lineage>
</organism>
<dbReference type="Gene3D" id="3.30.750.24">
    <property type="entry name" value="STAS domain"/>
    <property type="match status" value="1"/>
</dbReference>
<dbReference type="Proteomes" id="UP000555564">
    <property type="component" value="Unassembled WGS sequence"/>
</dbReference>
<name>A0A7X0IIF4_9ACTN</name>
<evidence type="ECO:0000259" key="1">
    <source>
        <dbReference type="PROSITE" id="PS50801"/>
    </source>
</evidence>
<dbReference type="InterPro" id="IPR058548">
    <property type="entry name" value="MlaB-like_STAS"/>
</dbReference>
<comment type="caution">
    <text evidence="2">The sequence shown here is derived from an EMBL/GenBank/DDBJ whole genome shotgun (WGS) entry which is preliminary data.</text>
</comment>
<evidence type="ECO:0000313" key="3">
    <source>
        <dbReference type="Proteomes" id="UP000555564"/>
    </source>
</evidence>
<feature type="domain" description="STAS" evidence="1">
    <location>
        <begin position="20"/>
        <end position="110"/>
    </location>
</feature>
<sequence>MDVLYEDAHLRVTRTSDGWVRVTGEVDLSNSAAFGAALTRLSALHGPLDVDVAGLRFVDLSGLRSLVQPDSSAAEGPARLHNVPVHVRRLMSLLGWDPAGANGSGLPTMP</sequence>
<dbReference type="CDD" id="cd07043">
    <property type="entry name" value="STAS_anti-anti-sigma_factors"/>
    <property type="match status" value="1"/>
</dbReference>
<dbReference type="InterPro" id="IPR002645">
    <property type="entry name" value="STAS_dom"/>
</dbReference>
<reference evidence="2 3" key="1">
    <citation type="submission" date="2020-08" db="EMBL/GenBank/DDBJ databases">
        <title>Sequencing the genomes of 1000 actinobacteria strains.</title>
        <authorList>
            <person name="Klenk H.-P."/>
        </authorList>
    </citation>
    <scope>NUCLEOTIDE SEQUENCE [LARGE SCALE GENOMIC DNA]</scope>
    <source>
        <strain evidence="2 3">DSM 44936</strain>
    </source>
</reference>
<protein>
    <submittedName>
        <fullName evidence="2">Anti-anti-sigma regulatory factor</fullName>
    </submittedName>
</protein>